<dbReference type="AlphaFoldDB" id="A0A0C3DBE1"/>
<evidence type="ECO:0000259" key="6">
    <source>
        <dbReference type="Pfam" id="PF00394"/>
    </source>
</evidence>
<name>A0A0C3DBE1_OIDMZ</name>
<dbReference type="InterPro" id="IPR011707">
    <property type="entry name" value="Cu-oxidase-like_N"/>
</dbReference>
<keyword evidence="2" id="KW-0479">Metal-binding</keyword>
<comment type="similarity">
    <text evidence="1">Belongs to the multicopper oxidase family.</text>
</comment>
<dbReference type="Proteomes" id="UP000054321">
    <property type="component" value="Unassembled WGS sequence"/>
</dbReference>
<organism evidence="9 10">
    <name type="scientific">Oidiodendron maius (strain Zn)</name>
    <dbReference type="NCBI Taxonomy" id="913774"/>
    <lineage>
        <taxon>Eukaryota</taxon>
        <taxon>Fungi</taxon>
        <taxon>Dikarya</taxon>
        <taxon>Ascomycota</taxon>
        <taxon>Pezizomycotina</taxon>
        <taxon>Leotiomycetes</taxon>
        <taxon>Leotiomycetes incertae sedis</taxon>
        <taxon>Myxotrichaceae</taxon>
        <taxon>Oidiodendron</taxon>
    </lineage>
</organism>
<dbReference type="InterPro" id="IPR045087">
    <property type="entry name" value="Cu-oxidase_fam"/>
</dbReference>
<dbReference type="OrthoDB" id="2121828at2759"/>
<dbReference type="InterPro" id="IPR011706">
    <property type="entry name" value="Cu-oxidase_C"/>
</dbReference>
<evidence type="ECO:0000259" key="7">
    <source>
        <dbReference type="Pfam" id="PF07731"/>
    </source>
</evidence>
<reference evidence="10" key="2">
    <citation type="submission" date="2015-01" db="EMBL/GenBank/DDBJ databases">
        <title>Evolutionary Origins and Diversification of the Mycorrhizal Mutualists.</title>
        <authorList>
            <consortium name="DOE Joint Genome Institute"/>
            <consortium name="Mycorrhizal Genomics Consortium"/>
            <person name="Kohler A."/>
            <person name="Kuo A."/>
            <person name="Nagy L.G."/>
            <person name="Floudas D."/>
            <person name="Copeland A."/>
            <person name="Barry K.W."/>
            <person name="Cichocki N."/>
            <person name="Veneault-Fourrey C."/>
            <person name="LaButti K."/>
            <person name="Lindquist E.A."/>
            <person name="Lipzen A."/>
            <person name="Lundell T."/>
            <person name="Morin E."/>
            <person name="Murat C."/>
            <person name="Riley R."/>
            <person name="Ohm R."/>
            <person name="Sun H."/>
            <person name="Tunlid A."/>
            <person name="Henrissat B."/>
            <person name="Grigoriev I.V."/>
            <person name="Hibbett D.S."/>
            <person name="Martin F."/>
        </authorList>
    </citation>
    <scope>NUCLEOTIDE SEQUENCE [LARGE SCALE GENOMIC DNA]</scope>
    <source>
        <strain evidence="10">Zn</strain>
    </source>
</reference>
<dbReference type="HOGENOM" id="CLU_006504_7_2_1"/>
<dbReference type="Pfam" id="PF07732">
    <property type="entry name" value="Cu-oxidase_3"/>
    <property type="match status" value="1"/>
</dbReference>
<dbReference type="GO" id="GO:0005507">
    <property type="term" value="F:copper ion binding"/>
    <property type="evidence" value="ECO:0007669"/>
    <property type="project" value="InterPro"/>
</dbReference>
<dbReference type="CDD" id="cd04206">
    <property type="entry name" value="CuRO_1_LCC_like"/>
    <property type="match status" value="1"/>
</dbReference>
<feature type="chain" id="PRO_5002173604" evidence="5">
    <location>
        <begin position="21"/>
        <end position="576"/>
    </location>
</feature>
<reference evidence="9 10" key="1">
    <citation type="submission" date="2014-04" db="EMBL/GenBank/DDBJ databases">
        <authorList>
            <consortium name="DOE Joint Genome Institute"/>
            <person name="Kuo A."/>
            <person name="Martino E."/>
            <person name="Perotto S."/>
            <person name="Kohler A."/>
            <person name="Nagy L.G."/>
            <person name="Floudas D."/>
            <person name="Copeland A."/>
            <person name="Barry K.W."/>
            <person name="Cichocki N."/>
            <person name="Veneault-Fourrey C."/>
            <person name="LaButti K."/>
            <person name="Lindquist E.A."/>
            <person name="Lipzen A."/>
            <person name="Lundell T."/>
            <person name="Morin E."/>
            <person name="Murat C."/>
            <person name="Sun H."/>
            <person name="Tunlid A."/>
            <person name="Henrissat B."/>
            <person name="Grigoriev I.V."/>
            <person name="Hibbett D.S."/>
            <person name="Martin F."/>
            <person name="Nordberg H.P."/>
            <person name="Cantor M.N."/>
            <person name="Hua S.X."/>
        </authorList>
    </citation>
    <scope>NUCLEOTIDE SEQUENCE [LARGE SCALE GENOMIC DNA]</scope>
    <source>
        <strain evidence="9 10">Zn</strain>
    </source>
</reference>
<dbReference type="SUPFAM" id="SSF49503">
    <property type="entry name" value="Cupredoxins"/>
    <property type="match status" value="3"/>
</dbReference>
<dbReference type="STRING" id="913774.A0A0C3DBE1"/>
<evidence type="ECO:0000313" key="9">
    <source>
        <dbReference type="EMBL" id="KIN08639.1"/>
    </source>
</evidence>
<dbReference type="PANTHER" id="PTHR11709:SF394">
    <property type="entry name" value="FI03373P-RELATED"/>
    <property type="match status" value="1"/>
</dbReference>
<feature type="signal peptide" evidence="5">
    <location>
        <begin position="1"/>
        <end position="20"/>
    </location>
</feature>
<dbReference type="PANTHER" id="PTHR11709">
    <property type="entry name" value="MULTI-COPPER OXIDASE"/>
    <property type="match status" value="1"/>
</dbReference>
<evidence type="ECO:0000259" key="8">
    <source>
        <dbReference type="Pfam" id="PF07732"/>
    </source>
</evidence>
<dbReference type="EMBL" id="KN832870">
    <property type="protein sequence ID" value="KIN08639.1"/>
    <property type="molecule type" value="Genomic_DNA"/>
</dbReference>
<keyword evidence="5" id="KW-0732">Signal</keyword>
<sequence>MFALSALLLSSLLLFTLTYGGSHFGLQAVFQFHGQGSQEESDYGADLAIALHRDEHALREPRIVSHHWKVTKGYRSPDGVRKLVYLINDEFPGPTLETRSGDTLVIEVSNLLQDEGVSLHWHGLHMKGANEMDGAVGITQTEIAPGSEFTYNFQIDHDQEGSFWYHSHSELQRADGLYGGLIVHGPVEIGHSEHLDLLYDDEALLMIGDWYHRTAEEVQASYVTHESWGREPVPDSLLINGRGSFDCSMAVKSRPLNCTFAPIPVLVPKHKRSRLRVINVGTLSGFTVAIRSTQMTVMEIDGGSNVEPVSPSSAIGILYPGERMDILVEWPREGNEFNFTVILDTENYIIPNKALSSTQHFPIFIKVNSRLMSRGHPYTPSPATSIEGTFDLSTLNGTSTPIISSAPSEETILLYTKMEVLAHLGNVPAGFINRTSWAPQSDPLISLPRHSWDKNQLVPQVPMSTEKEAVWVDIIVNNMDEKGHPFHLHGYHFYVLAQYYPERRGFNAYNPFEASTPKGGPLNLSNPRMKDTVFIPAQGYVALRIHTDNPGIWFFHCHVLWHSGTGMAMAIQVGGE</sequence>
<evidence type="ECO:0000256" key="1">
    <source>
        <dbReference type="ARBA" id="ARBA00010609"/>
    </source>
</evidence>
<gene>
    <name evidence="9" type="ORF">OIDMADRAFT_153170</name>
</gene>
<dbReference type="InterPro" id="IPR001117">
    <property type="entry name" value="Cu-oxidase_2nd"/>
</dbReference>
<dbReference type="Gene3D" id="2.60.40.420">
    <property type="entry name" value="Cupredoxins - blue copper proteins"/>
    <property type="match status" value="3"/>
</dbReference>
<feature type="domain" description="Plastocyanin-like" evidence="7">
    <location>
        <begin position="457"/>
        <end position="573"/>
    </location>
</feature>
<dbReference type="PROSITE" id="PS00079">
    <property type="entry name" value="MULTICOPPER_OXIDASE1"/>
    <property type="match status" value="1"/>
</dbReference>
<dbReference type="PROSITE" id="PS00080">
    <property type="entry name" value="MULTICOPPER_OXIDASE2"/>
    <property type="match status" value="1"/>
</dbReference>
<evidence type="ECO:0000313" key="10">
    <source>
        <dbReference type="Proteomes" id="UP000054321"/>
    </source>
</evidence>
<evidence type="ECO:0000256" key="4">
    <source>
        <dbReference type="ARBA" id="ARBA00023008"/>
    </source>
</evidence>
<dbReference type="Pfam" id="PF07731">
    <property type="entry name" value="Cu-oxidase_2"/>
    <property type="match status" value="1"/>
</dbReference>
<feature type="domain" description="Plastocyanin-like" evidence="6">
    <location>
        <begin position="203"/>
        <end position="336"/>
    </location>
</feature>
<evidence type="ECO:0000256" key="3">
    <source>
        <dbReference type="ARBA" id="ARBA00023002"/>
    </source>
</evidence>
<dbReference type="InterPro" id="IPR008972">
    <property type="entry name" value="Cupredoxin"/>
</dbReference>
<dbReference type="Pfam" id="PF00394">
    <property type="entry name" value="Cu-oxidase"/>
    <property type="match status" value="1"/>
</dbReference>
<dbReference type="CDD" id="cd04205">
    <property type="entry name" value="CuRO_2_LCC_like"/>
    <property type="match status" value="1"/>
</dbReference>
<dbReference type="InParanoid" id="A0A0C3DBE1"/>
<protein>
    <submittedName>
        <fullName evidence="9">Multicopper oxidase</fullName>
    </submittedName>
</protein>
<evidence type="ECO:0000256" key="5">
    <source>
        <dbReference type="SAM" id="SignalP"/>
    </source>
</evidence>
<keyword evidence="4" id="KW-0186">Copper</keyword>
<feature type="domain" description="Plastocyanin-like" evidence="8">
    <location>
        <begin position="70"/>
        <end position="186"/>
    </location>
</feature>
<dbReference type="InterPro" id="IPR033138">
    <property type="entry name" value="Cu_oxidase_CS"/>
</dbReference>
<keyword evidence="3" id="KW-0560">Oxidoreductase</keyword>
<evidence type="ECO:0000256" key="2">
    <source>
        <dbReference type="ARBA" id="ARBA00022723"/>
    </source>
</evidence>
<dbReference type="CDD" id="cd13910">
    <property type="entry name" value="CuRO_3_MCO_like_4"/>
    <property type="match status" value="1"/>
</dbReference>
<keyword evidence="10" id="KW-1185">Reference proteome</keyword>
<proteinExistence type="inferred from homology"/>
<dbReference type="GO" id="GO:0016491">
    <property type="term" value="F:oxidoreductase activity"/>
    <property type="evidence" value="ECO:0007669"/>
    <property type="project" value="UniProtKB-KW"/>
</dbReference>
<accession>A0A0C3DBE1</accession>
<dbReference type="InterPro" id="IPR002355">
    <property type="entry name" value="Cu_oxidase_Cu_BS"/>
</dbReference>